<evidence type="ECO:0000256" key="1">
    <source>
        <dbReference type="ARBA" id="ARBA00004167"/>
    </source>
</evidence>
<feature type="compositionally biased region" description="Basic and acidic residues" evidence="5">
    <location>
        <begin position="306"/>
        <end position="316"/>
    </location>
</feature>
<feature type="domain" description="WSC" evidence="8">
    <location>
        <begin position="33"/>
        <end position="121"/>
    </location>
</feature>
<feature type="compositionally biased region" description="Low complexity" evidence="5">
    <location>
        <begin position="128"/>
        <end position="185"/>
    </location>
</feature>
<feature type="transmembrane region" description="Helical" evidence="6">
    <location>
        <begin position="198"/>
        <end position="219"/>
    </location>
</feature>
<keyword evidence="2 6" id="KW-0812">Transmembrane</keyword>
<proteinExistence type="predicted"/>
<keyword evidence="7" id="KW-0732">Signal</keyword>
<protein>
    <recommendedName>
        <fullName evidence="8">WSC domain-containing protein</fullName>
    </recommendedName>
</protein>
<evidence type="ECO:0000256" key="2">
    <source>
        <dbReference type="ARBA" id="ARBA00022692"/>
    </source>
</evidence>
<feature type="region of interest" description="Disordered" evidence="5">
    <location>
        <begin position="128"/>
        <end position="189"/>
    </location>
</feature>
<keyword evidence="10" id="KW-1185">Reference proteome</keyword>
<feature type="region of interest" description="Disordered" evidence="5">
    <location>
        <begin position="293"/>
        <end position="329"/>
    </location>
</feature>
<dbReference type="Pfam" id="PF01822">
    <property type="entry name" value="WSC"/>
    <property type="match status" value="1"/>
</dbReference>
<evidence type="ECO:0000256" key="3">
    <source>
        <dbReference type="ARBA" id="ARBA00022989"/>
    </source>
</evidence>
<dbReference type="CDD" id="cd12087">
    <property type="entry name" value="TM_EGFR-like"/>
    <property type="match status" value="1"/>
</dbReference>
<dbReference type="AlphaFoldDB" id="A0AAN7CF72"/>
<dbReference type="GO" id="GO:0071944">
    <property type="term" value="C:cell periphery"/>
    <property type="evidence" value="ECO:0007669"/>
    <property type="project" value="UniProtKB-ARBA"/>
</dbReference>
<accession>A0AAN7CF72</accession>
<evidence type="ECO:0000256" key="4">
    <source>
        <dbReference type="ARBA" id="ARBA00023136"/>
    </source>
</evidence>
<dbReference type="InterPro" id="IPR002889">
    <property type="entry name" value="WSC_carb-bd"/>
</dbReference>
<feature type="signal peptide" evidence="7">
    <location>
        <begin position="1"/>
        <end position="18"/>
    </location>
</feature>
<evidence type="ECO:0000313" key="9">
    <source>
        <dbReference type="EMBL" id="KAK4240885.1"/>
    </source>
</evidence>
<reference evidence="9" key="2">
    <citation type="submission" date="2023-05" db="EMBL/GenBank/DDBJ databases">
        <authorList>
            <consortium name="Lawrence Berkeley National Laboratory"/>
            <person name="Steindorff A."/>
            <person name="Hensen N."/>
            <person name="Bonometti L."/>
            <person name="Westerberg I."/>
            <person name="Brannstrom I.O."/>
            <person name="Guillou S."/>
            <person name="Cros-Aarteil S."/>
            <person name="Calhoun S."/>
            <person name="Haridas S."/>
            <person name="Kuo A."/>
            <person name="Mondo S."/>
            <person name="Pangilinan J."/>
            <person name="Riley R."/>
            <person name="Labutti K."/>
            <person name="Andreopoulos B."/>
            <person name="Lipzen A."/>
            <person name="Chen C."/>
            <person name="Yanf M."/>
            <person name="Daum C."/>
            <person name="Ng V."/>
            <person name="Clum A."/>
            <person name="Ohm R."/>
            <person name="Martin F."/>
            <person name="Silar P."/>
            <person name="Natvig D."/>
            <person name="Lalanne C."/>
            <person name="Gautier V."/>
            <person name="Ament-Velasquez S.L."/>
            <person name="Kruys A."/>
            <person name="Hutchinson M.I."/>
            <person name="Powell A.J."/>
            <person name="Barry K."/>
            <person name="Miller A.N."/>
            <person name="Grigoriev I.V."/>
            <person name="Debuchy R."/>
            <person name="Gladieux P."/>
            <person name="Thoren M.H."/>
            <person name="Johannesson H."/>
        </authorList>
    </citation>
    <scope>NUCLEOTIDE SEQUENCE</scope>
    <source>
        <strain evidence="9">CBS 532.94</strain>
    </source>
</reference>
<name>A0AAN7CF72_9PEZI</name>
<keyword evidence="3 6" id="KW-1133">Transmembrane helix</keyword>
<dbReference type="PROSITE" id="PS51212">
    <property type="entry name" value="WSC"/>
    <property type="match status" value="1"/>
</dbReference>
<organism evidence="9 10">
    <name type="scientific">Achaetomium macrosporum</name>
    <dbReference type="NCBI Taxonomy" id="79813"/>
    <lineage>
        <taxon>Eukaryota</taxon>
        <taxon>Fungi</taxon>
        <taxon>Dikarya</taxon>
        <taxon>Ascomycota</taxon>
        <taxon>Pezizomycotina</taxon>
        <taxon>Sordariomycetes</taxon>
        <taxon>Sordariomycetidae</taxon>
        <taxon>Sordariales</taxon>
        <taxon>Chaetomiaceae</taxon>
        <taxon>Achaetomium</taxon>
    </lineage>
</organism>
<evidence type="ECO:0000256" key="7">
    <source>
        <dbReference type="SAM" id="SignalP"/>
    </source>
</evidence>
<dbReference type="GO" id="GO:0016020">
    <property type="term" value="C:membrane"/>
    <property type="evidence" value="ECO:0007669"/>
    <property type="project" value="UniProtKB-SubCell"/>
</dbReference>
<dbReference type="SMART" id="SM00321">
    <property type="entry name" value="WSC"/>
    <property type="match status" value="1"/>
</dbReference>
<gene>
    <name evidence="9" type="ORF">C8A03DRAFT_30962</name>
</gene>
<keyword evidence="4 6" id="KW-0472">Membrane</keyword>
<evidence type="ECO:0000313" key="10">
    <source>
        <dbReference type="Proteomes" id="UP001303760"/>
    </source>
</evidence>
<dbReference type="EMBL" id="MU860031">
    <property type="protein sequence ID" value="KAK4240885.1"/>
    <property type="molecule type" value="Genomic_DNA"/>
</dbReference>
<dbReference type="Proteomes" id="UP001303760">
    <property type="component" value="Unassembled WGS sequence"/>
</dbReference>
<comment type="subcellular location">
    <subcellularLocation>
        <location evidence="1">Membrane</location>
        <topology evidence="1">Single-pass membrane protein</topology>
    </subcellularLocation>
</comment>
<evidence type="ECO:0000256" key="5">
    <source>
        <dbReference type="SAM" id="MobiDB-lite"/>
    </source>
</evidence>
<evidence type="ECO:0000256" key="6">
    <source>
        <dbReference type="SAM" id="Phobius"/>
    </source>
</evidence>
<dbReference type="PANTHER" id="PTHR15549">
    <property type="entry name" value="PAIRED IMMUNOGLOBULIN-LIKE TYPE 2 RECEPTOR"/>
    <property type="match status" value="1"/>
</dbReference>
<dbReference type="PANTHER" id="PTHR15549:SF26">
    <property type="entry name" value="AXIAL BUDDING PATTERN PROTEIN 2-RELATED"/>
    <property type="match status" value="1"/>
</dbReference>
<evidence type="ECO:0000259" key="8">
    <source>
        <dbReference type="PROSITE" id="PS51212"/>
    </source>
</evidence>
<reference evidence="9" key="1">
    <citation type="journal article" date="2023" name="Mol. Phylogenet. Evol.">
        <title>Genome-scale phylogeny and comparative genomics of the fungal order Sordariales.</title>
        <authorList>
            <person name="Hensen N."/>
            <person name="Bonometti L."/>
            <person name="Westerberg I."/>
            <person name="Brannstrom I.O."/>
            <person name="Guillou S."/>
            <person name="Cros-Aarteil S."/>
            <person name="Calhoun S."/>
            <person name="Haridas S."/>
            <person name="Kuo A."/>
            <person name="Mondo S."/>
            <person name="Pangilinan J."/>
            <person name="Riley R."/>
            <person name="LaButti K."/>
            <person name="Andreopoulos B."/>
            <person name="Lipzen A."/>
            <person name="Chen C."/>
            <person name="Yan M."/>
            <person name="Daum C."/>
            <person name="Ng V."/>
            <person name="Clum A."/>
            <person name="Steindorff A."/>
            <person name="Ohm R.A."/>
            <person name="Martin F."/>
            <person name="Silar P."/>
            <person name="Natvig D.O."/>
            <person name="Lalanne C."/>
            <person name="Gautier V."/>
            <person name="Ament-Velasquez S.L."/>
            <person name="Kruys A."/>
            <person name="Hutchinson M.I."/>
            <person name="Powell A.J."/>
            <person name="Barry K."/>
            <person name="Miller A.N."/>
            <person name="Grigoriev I.V."/>
            <person name="Debuchy R."/>
            <person name="Gladieux P."/>
            <person name="Hiltunen Thoren M."/>
            <person name="Johannesson H."/>
        </authorList>
    </citation>
    <scope>NUCLEOTIDE SEQUENCE</scope>
    <source>
        <strain evidence="9">CBS 532.94</strain>
    </source>
</reference>
<sequence length="329" mass="34215">MPIQRAALLWASFGMAAAFKPAFRPMMRAAGPSIPVEYCATVNTADMDPLNSIYQSEGRCYNNCTDLNYALAIVQEKNCWCSNLIPNAADRKPLTDCQLACPGYPTDYCGGDGVYGYIAAGGGAPTGTAPPGGSATSEPDSSPSDSSSTASTTKPPPVQTVTIGGTVRTVTATADPTGAGDATLTDTEETKSIPGGTIAGIIAGVIGLLAVAAGAIWLLRRRRQDGLNEKGFGSPVGRGGSPAMMATPTTGEGSAAGGSAGLDSNNKRRSYLMPVDPRLDPFAKGIYVGDQNRSRESFSSLQDNQDYSRRVHDPPRVLRAVNPDPDDDD</sequence>
<dbReference type="InterPro" id="IPR051694">
    <property type="entry name" value="Immunoregulatory_rcpt-like"/>
</dbReference>
<comment type="caution">
    <text evidence="9">The sequence shown here is derived from an EMBL/GenBank/DDBJ whole genome shotgun (WGS) entry which is preliminary data.</text>
</comment>
<feature type="chain" id="PRO_5043026943" description="WSC domain-containing protein" evidence="7">
    <location>
        <begin position="19"/>
        <end position="329"/>
    </location>
</feature>